<comment type="caution">
    <text evidence="2">The sequence shown here is derived from an EMBL/GenBank/DDBJ whole genome shotgun (WGS) entry which is preliminary data.</text>
</comment>
<dbReference type="Proteomes" id="UP000270112">
    <property type="component" value="Unassembled WGS sequence"/>
</dbReference>
<evidence type="ECO:0000313" key="1">
    <source>
        <dbReference type="EMBL" id="RDB67489.1"/>
    </source>
</evidence>
<dbReference type="Proteomes" id="UP000253817">
    <property type="component" value="Unassembled WGS sequence"/>
</dbReference>
<reference evidence="1 3" key="1">
    <citation type="journal article" date="2018" name="Elife">
        <title>Discovery and characterization of a prevalent human gut bacterial enzyme sufficient for the inactivation of a family of plant toxins.</title>
        <authorList>
            <person name="Koppel N."/>
            <person name="Bisanz J.E."/>
            <person name="Pandelia M.E."/>
            <person name="Turnbaugh P.J."/>
            <person name="Balskus E.P."/>
        </authorList>
    </citation>
    <scope>NUCLEOTIDE SEQUENCE [LARGE SCALE GENOMIC DNA]</scope>
    <source>
        <strain evidence="1 3">DSM 16107</strain>
    </source>
</reference>
<gene>
    <name evidence="1" type="ORF">C1876_12975</name>
    <name evidence="2" type="ORF">DMP09_12950</name>
</gene>
<keyword evidence="3" id="KW-1185">Reference proteome</keyword>
<dbReference type="AlphaFoldDB" id="A0A3N0IUU1"/>
<accession>A0A3N0IUU1</accession>
<protein>
    <submittedName>
        <fullName evidence="2">Uncharacterized protein</fullName>
    </submittedName>
</protein>
<sequence length="101" mass="10643">MLMVPLRPSLPFPKGRAMNDMLLVNVLLPATCAAYDVWVPATLSAGEASRLIAAILSCHDRGHPDAVRSTALMSEDTGCFIDPNSTIGELGLAPGARLVLV</sequence>
<dbReference type="EMBL" id="PPTT01000025">
    <property type="protein sequence ID" value="RDB67489.1"/>
    <property type="molecule type" value="Genomic_DNA"/>
</dbReference>
<evidence type="ECO:0000313" key="4">
    <source>
        <dbReference type="Proteomes" id="UP000270112"/>
    </source>
</evidence>
<organism evidence="2 4">
    <name type="scientific">Eggerthella sinensis</name>
    <dbReference type="NCBI Taxonomy" id="242230"/>
    <lineage>
        <taxon>Bacteria</taxon>
        <taxon>Bacillati</taxon>
        <taxon>Actinomycetota</taxon>
        <taxon>Coriobacteriia</taxon>
        <taxon>Eggerthellales</taxon>
        <taxon>Eggerthellaceae</taxon>
        <taxon>Eggerthella</taxon>
    </lineage>
</organism>
<reference evidence="4" key="2">
    <citation type="submission" date="2018-05" db="EMBL/GenBank/DDBJ databases">
        <title>Genome Sequencing of selected type strains of the family Eggerthellaceae.</title>
        <authorList>
            <person name="Danylec N."/>
            <person name="Stoll D.A."/>
            <person name="Doetsch A."/>
            <person name="Huch M."/>
        </authorList>
    </citation>
    <scope>NUCLEOTIDE SEQUENCE [LARGE SCALE GENOMIC DNA]</scope>
    <source>
        <strain evidence="4">DSM 16107</strain>
    </source>
</reference>
<reference evidence="2" key="3">
    <citation type="journal article" date="2019" name="Microbiol. Resour. Announc.">
        <title>Draft Genome Sequences of Type Strains of Gordonibacter faecihominis, Paraeggerthella hongkongensis, Parvibacter caecicola,Slackia equolifaciens, Slackia faecicanis, and Slackia isoflavoniconvertens.</title>
        <authorList>
            <person name="Danylec N."/>
            <person name="Stoll D.A."/>
            <person name="Dotsch A."/>
            <person name="Huch M."/>
        </authorList>
    </citation>
    <scope>NUCLEOTIDE SEQUENCE</scope>
    <source>
        <strain evidence="2">DSM 16107</strain>
    </source>
</reference>
<dbReference type="EMBL" id="QICC01000066">
    <property type="protein sequence ID" value="RNM40725.1"/>
    <property type="molecule type" value="Genomic_DNA"/>
</dbReference>
<name>A0A3N0IUU1_9ACTN</name>
<evidence type="ECO:0000313" key="2">
    <source>
        <dbReference type="EMBL" id="RNM40725.1"/>
    </source>
</evidence>
<evidence type="ECO:0000313" key="3">
    <source>
        <dbReference type="Proteomes" id="UP000253817"/>
    </source>
</evidence>
<proteinExistence type="predicted"/>